<name>A0A4R1BCW5_9ACTN</name>
<dbReference type="PANTHER" id="PTHR21240">
    <property type="entry name" value="2-AMINO-3-CARBOXYLMUCONATE-6-SEMIALDEHYDE DECARBOXYLASE"/>
    <property type="match status" value="1"/>
</dbReference>
<reference evidence="3 4" key="1">
    <citation type="submission" date="2019-03" db="EMBL/GenBank/DDBJ databases">
        <title>Whole genome sequence of a novel Rubrobacter taiwanensis strain, isolated from Yellowstone National Park.</title>
        <authorList>
            <person name="Freed S."/>
            <person name="Ramaley R.F."/>
            <person name="Kyndt J.A."/>
        </authorList>
    </citation>
    <scope>NUCLEOTIDE SEQUENCE [LARGE SCALE GENOMIC DNA]</scope>
    <source>
        <strain evidence="3 4">Yellowstone</strain>
    </source>
</reference>
<evidence type="ECO:0000313" key="4">
    <source>
        <dbReference type="Proteomes" id="UP000295244"/>
    </source>
</evidence>
<keyword evidence="1" id="KW-0456">Lyase</keyword>
<accession>A0A4R1BCW5</accession>
<evidence type="ECO:0000313" key="3">
    <source>
        <dbReference type="EMBL" id="TCJ14847.1"/>
    </source>
</evidence>
<evidence type="ECO:0000259" key="2">
    <source>
        <dbReference type="Pfam" id="PF04909"/>
    </source>
</evidence>
<dbReference type="Pfam" id="PF04909">
    <property type="entry name" value="Amidohydro_2"/>
    <property type="match status" value="1"/>
</dbReference>
<dbReference type="Gene3D" id="3.20.20.140">
    <property type="entry name" value="Metal-dependent hydrolases"/>
    <property type="match status" value="1"/>
</dbReference>
<evidence type="ECO:0000256" key="1">
    <source>
        <dbReference type="ARBA" id="ARBA00023239"/>
    </source>
</evidence>
<dbReference type="AlphaFoldDB" id="A0A4R1BCW5"/>
<keyword evidence="3" id="KW-0378">Hydrolase</keyword>
<dbReference type="InterPro" id="IPR032465">
    <property type="entry name" value="ACMSD"/>
</dbReference>
<dbReference type="EMBL" id="SKBU01000031">
    <property type="protein sequence ID" value="TCJ14847.1"/>
    <property type="molecule type" value="Genomic_DNA"/>
</dbReference>
<dbReference type="GO" id="GO:0016787">
    <property type="term" value="F:hydrolase activity"/>
    <property type="evidence" value="ECO:0007669"/>
    <property type="project" value="UniProtKB-KW"/>
</dbReference>
<proteinExistence type="predicted"/>
<dbReference type="Proteomes" id="UP000295244">
    <property type="component" value="Unassembled WGS sequence"/>
</dbReference>
<organism evidence="3 4">
    <name type="scientific">Rubrobacter taiwanensis</name>
    <dbReference type="NCBI Taxonomy" id="185139"/>
    <lineage>
        <taxon>Bacteria</taxon>
        <taxon>Bacillati</taxon>
        <taxon>Actinomycetota</taxon>
        <taxon>Rubrobacteria</taxon>
        <taxon>Rubrobacterales</taxon>
        <taxon>Rubrobacteraceae</taxon>
        <taxon>Rubrobacter</taxon>
    </lineage>
</organism>
<dbReference type="CDD" id="cd01292">
    <property type="entry name" value="metallo-dependent_hydrolases"/>
    <property type="match status" value="1"/>
</dbReference>
<comment type="caution">
    <text evidence="3">The sequence shown here is derived from an EMBL/GenBank/DDBJ whole genome shotgun (WGS) entry which is preliminary data.</text>
</comment>
<dbReference type="OrthoDB" id="1407586at2"/>
<dbReference type="InterPro" id="IPR006680">
    <property type="entry name" value="Amidohydro-rel"/>
</dbReference>
<dbReference type="InterPro" id="IPR032466">
    <property type="entry name" value="Metal_Hydrolase"/>
</dbReference>
<dbReference type="GO" id="GO:0016831">
    <property type="term" value="F:carboxy-lyase activity"/>
    <property type="evidence" value="ECO:0007669"/>
    <property type="project" value="InterPro"/>
</dbReference>
<gene>
    <name evidence="3" type="ORF">E0L93_14010</name>
</gene>
<feature type="domain" description="Amidohydrolase-related" evidence="2">
    <location>
        <begin position="78"/>
        <end position="282"/>
    </location>
</feature>
<dbReference type="RefSeq" id="WP_132692699.1">
    <property type="nucleotide sequence ID" value="NZ_SKBU01000031.1"/>
</dbReference>
<sequence length="292" mass="32911">MLDGIPLIDAHIHAARIPTLKLAWKEWAMGFGKGVLLDELYDDEGSLVPERFDAYMAGEGVDLAILLCEYSPKATGIQPIEDLLPLVEHNPERFRILANLNPHYHFPPVEELERQVGLGAVGLKLHPVHGGFAPNDRMLYPVYSFCEREGYPVVFHCGTSVFPGSTNRYADPALVEDVARDFPELKIVLAHGGRGWWYEAAAFMALMRENVWIEISGLPPRRLPHYYERYDFGRLGRRMIFGTDWPGVPGIRANATALFELGLDRKTLERILYGNALEVYRLEGTALPRGPD</sequence>
<dbReference type="PANTHER" id="PTHR21240:SF19">
    <property type="entry name" value="CATALYTIC_ HYDROLASE"/>
    <property type="match status" value="1"/>
</dbReference>
<keyword evidence="4" id="KW-1185">Reference proteome</keyword>
<dbReference type="SUPFAM" id="SSF51556">
    <property type="entry name" value="Metallo-dependent hydrolases"/>
    <property type="match status" value="1"/>
</dbReference>
<protein>
    <submittedName>
        <fullName evidence="3">Amidohydrolase</fullName>
    </submittedName>
</protein>